<dbReference type="GO" id="GO:0016491">
    <property type="term" value="F:oxidoreductase activity"/>
    <property type="evidence" value="ECO:0007669"/>
    <property type="project" value="UniProtKB-KW"/>
</dbReference>
<evidence type="ECO:0000313" key="5">
    <source>
        <dbReference type="EMBL" id="SDO67235.1"/>
    </source>
</evidence>
<dbReference type="InterPro" id="IPR050464">
    <property type="entry name" value="Zeta_carotene_desat/Oxidored"/>
</dbReference>
<dbReference type="PANTHER" id="PTHR42923">
    <property type="entry name" value="PROTOPORPHYRINOGEN OXIDASE"/>
    <property type="match status" value="1"/>
</dbReference>
<gene>
    <name evidence="5" type="ORF">SAMN04489708_102183</name>
</gene>
<dbReference type="EMBL" id="FNJL01000002">
    <property type="protein sequence ID" value="SDO67235.1"/>
    <property type="molecule type" value="Genomic_DNA"/>
</dbReference>
<reference evidence="6" key="1">
    <citation type="submission" date="2016-10" db="EMBL/GenBank/DDBJ databases">
        <authorList>
            <person name="Varghese N."/>
            <person name="Submissions S."/>
        </authorList>
    </citation>
    <scope>NUCLEOTIDE SEQUENCE [LARGE SCALE GENOMIC DNA]</scope>
    <source>
        <strain evidence="6">DSM 17101</strain>
    </source>
</reference>
<keyword evidence="2" id="KW-0560">Oxidoreductase</keyword>
<feature type="domain" description="Amine oxidase" evidence="4">
    <location>
        <begin position="33"/>
        <end position="295"/>
    </location>
</feature>
<sequence>MRTTPDMSAPGGGSAGGASRNGPLDIAVIGSGISGLAAAWLLAGRHRVTVYEADARPGGHSHTVDVQGPSGTVAVDTGFIVYNESAYPNLTALFAHLGVETVPTDMSFGVSMDAGALEYSGSGLSGLFAQRANLLRPRFWSMLRDLVRFYRLAPGDAQEMGLLPLDEYLDRRGFGRAFREDHLYPMAAAIWSTPAARIGEYPTESFVRFCENHQLLHLGHRPAWRTVRGGSRRYVEKLVAALGQDGLSLARPAVEVRRTEGGIHVRTADARESRRHDHVVIATHADQALRLLPDATPEESRWLGAFGYSRNRTVLHSDPALMPRRRAVWSSWNYASDRSLADGLSVTYWMNRLQHLPDDLPLFVTLNPVREPDPRHVLHAQTYEHPIFDGDALRAQRQLWSLQGERRTWFCGAYFGAGFHEDGLQAGLAVAEALGGVRRPWSVPNESGRIHCTPAHAPGAPG</sequence>
<dbReference type="RefSeq" id="WP_092832100.1">
    <property type="nucleotide sequence ID" value="NZ_CP028290.1"/>
</dbReference>
<dbReference type="Gene3D" id="3.30.70.1990">
    <property type="match status" value="1"/>
</dbReference>
<dbReference type="AlphaFoldDB" id="A0A1H0LGM6"/>
<name>A0A1H0LGM6_9BURK</name>
<dbReference type="OrthoDB" id="20837at2"/>
<feature type="binding site" evidence="3">
    <location>
        <position position="34"/>
    </location>
    <ligand>
        <name>FAD</name>
        <dbReference type="ChEBI" id="CHEBI:57692"/>
    </ligand>
</feature>
<dbReference type="SUPFAM" id="SSF51905">
    <property type="entry name" value="FAD/NAD(P)-binding domain"/>
    <property type="match status" value="1"/>
</dbReference>
<dbReference type="InterPro" id="IPR001613">
    <property type="entry name" value="Flavin_amine_oxidase"/>
</dbReference>
<feature type="binding site" evidence="3">
    <location>
        <begin position="52"/>
        <end position="53"/>
    </location>
    <ligand>
        <name>FAD</name>
        <dbReference type="ChEBI" id="CHEBI:57692"/>
    </ligand>
</feature>
<dbReference type="Proteomes" id="UP000199317">
    <property type="component" value="Unassembled WGS sequence"/>
</dbReference>
<keyword evidence="6" id="KW-1185">Reference proteome</keyword>
<proteinExistence type="predicted"/>
<protein>
    <recommendedName>
        <fullName evidence="4">Amine oxidase domain-containing protein</fullName>
    </recommendedName>
</protein>
<evidence type="ECO:0000259" key="4">
    <source>
        <dbReference type="Pfam" id="PF01593"/>
    </source>
</evidence>
<dbReference type="PANTHER" id="PTHR42923:SF17">
    <property type="entry name" value="AMINE OXIDASE DOMAIN-CONTAINING PROTEIN"/>
    <property type="match status" value="1"/>
</dbReference>
<dbReference type="InterPro" id="IPR002937">
    <property type="entry name" value="Amino_oxidase"/>
</dbReference>
<dbReference type="Gene3D" id="1.10.405.20">
    <property type="match status" value="1"/>
</dbReference>
<dbReference type="Pfam" id="PF01593">
    <property type="entry name" value="Amino_oxidase"/>
    <property type="match status" value="1"/>
</dbReference>
<dbReference type="Gene3D" id="3.50.50.60">
    <property type="entry name" value="FAD/NAD(P)-binding domain"/>
    <property type="match status" value="1"/>
</dbReference>
<comment type="cofactor">
    <cofactor evidence="1">
        <name>FAD</name>
        <dbReference type="ChEBI" id="CHEBI:57692"/>
    </cofactor>
</comment>
<evidence type="ECO:0000256" key="1">
    <source>
        <dbReference type="ARBA" id="ARBA00001974"/>
    </source>
</evidence>
<dbReference type="PRINTS" id="PR00757">
    <property type="entry name" value="AMINEOXDASEF"/>
</dbReference>
<evidence type="ECO:0000313" key="6">
    <source>
        <dbReference type="Proteomes" id="UP000199317"/>
    </source>
</evidence>
<accession>A0A1H0LGM6</accession>
<dbReference type="InterPro" id="IPR036188">
    <property type="entry name" value="FAD/NAD-bd_sf"/>
</dbReference>
<evidence type="ECO:0000256" key="2">
    <source>
        <dbReference type="ARBA" id="ARBA00023002"/>
    </source>
</evidence>
<evidence type="ECO:0000256" key="3">
    <source>
        <dbReference type="PIRSR" id="PIRSR601613-1"/>
    </source>
</evidence>
<organism evidence="5 6">
    <name type="scientific">Paracidovorax cattleyae</name>
    <dbReference type="NCBI Taxonomy" id="80868"/>
    <lineage>
        <taxon>Bacteria</taxon>
        <taxon>Pseudomonadati</taxon>
        <taxon>Pseudomonadota</taxon>
        <taxon>Betaproteobacteria</taxon>
        <taxon>Burkholderiales</taxon>
        <taxon>Comamonadaceae</taxon>
        <taxon>Paracidovorax</taxon>
    </lineage>
</organism>